<feature type="compositionally biased region" description="Polar residues" evidence="1">
    <location>
        <begin position="940"/>
        <end position="956"/>
    </location>
</feature>
<dbReference type="STRING" id="413071.G9NAR0"/>
<comment type="caution">
    <text evidence="2">The sequence shown here is derived from an EMBL/GenBank/DDBJ whole genome shotgun (WGS) entry which is preliminary data.</text>
</comment>
<organism evidence="2 3">
    <name type="scientific">Hypocrea virens (strain Gv29-8 / FGSC 10586)</name>
    <name type="common">Gliocladium virens</name>
    <name type="synonym">Trichoderma virens</name>
    <dbReference type="NCBI Taxonomy" id="413071"/>
    <lineage>
        <taxon>Eukaryota</taxon>
        <taxon>Fungi</taxon>
        <taxon>Dikarya</taxon>
        <taxon>Ascomycota</taxon>
        <taxon>Pezizomycotina</taxon>
        <taxon>Sordariomycetes</taxon>
        <taxon>Hypocreomycetidae</taxon>
        <taxon>Hypocreales</taxon>
        <taxon>Hypocreaceae</taxon>
        <taxon>Trichoderma</taxon>
    </lineage>
</organism>
<evidence type="ECO:0000256" key="1">
    <source>
        <dbReference type="SAM" id="MobiDB-lite"/>
    </source>
</evidence>
<feature type="region of interest" description="Disordered" evidence="1">
    <location>
        <begin position="1095"/>
        <end position="1156"/>
    </location>
</feature>
<sequence>MSDDSYQVSLNTARDPPAPVLMWRGASITTQEDYSLSIRANPTDPPQLTVGHVDGHDLVIFDDEGAPVTLKEEEWSLVEVLPRGRDLYDRIKFATEAPKRKNKGNLSQQLALDDGWTMRMEEYWNDGLDEERQAEWDALPEESREGPRPTKREDPVVSGAYVGWSSYMNGPVFVRRVRTKGNTSNSRLQVGSASFEGNEFKTEPEGSVSGRQTILHHSMLVRGNLIPLKLWVNGDGTFSSLFSNGTQSLEQIRKESVETLKALYRGSHISPVVKYGPLSNDQVAFAARNLDKPINPAAEPGPRNPLWGDLVCDASILRRGTSGLSGFRMGVPFLKAMNIPAELLEELWKVALAFPNDLLTCEDILHGYFLWYDITMDSEMSQEASIAEVQRGTRRASTAWTVPTADVVECILGRPHYLRWHEELGLSEYEHFFRYIHRMFKTDRARPALSTNGFTLDVAKLKRLTMQITSKVPGLSPQSRLELLPHMIPGSKMPRMVHMEPYVYPSEAELAMTGLTSVYLKGLPSYSGHVTPKETTDKVTLCVPTRLATNSFIGSHKPLRGTQWSLPELLDVMKVRHSQDSAETLLLTAPFLTAGPVWQQNRASISEMFEPPGTRGPAPDLVNPDWSLFDYLSSSSRTTYLHKMKSFIEHLIAQGVTIPDHKSLIIDHCGMPVIAGGPPMTRQMLSRVPPDIFHGRGGEDQLNIMVTEAIVPVLEEDEDRTRPTPLLATVLEIIETAPVRRHFAWNILYAKLSNPENCEYQTRERLLWELEETAEVEDVSWRKMDVLDRENVVELMEGLMDANWDEMEKAICEMVGMNVHQVEGDLITALRELDGTWAERCQDLGYQLRKLKDLPAIISMAAEYRTHEVRRCWRRLKPVLEKGRLRPLMEGVLAQLRIPLAERPPLLLRRDELPGSETLDQRMAVLQPGCFLLDDPFDSGSGTQSSDDEPSTTPTGDSPLATEPTSGPLVQSTASESQDGSREPICPITPTVPTGAEPPTPSTLPRDLTLSAGNRPEPPAESLAPATTVENLLSVALDVSGEQRPSITPSISTGGEPPALRPSDPADLLAGTLPKSSNNTEMRALSIIIDLTSEEDEQEVVVPHTPRPSTLKRSPSAGPLPEELARSRPQPGGSNLRQPMTQRRGRFPTPADRLSQRFGTGQQVPIVRPEISTLRREGLPRAWNLMGPSARAAVLAPTGIGRRNPHLFSLAPAPSLRTPPTANLAAPGSGARGGERSVASQLALSELNSTTSALEGQSATTSLVESMLEDGAGVSPGETYESGGGLGGGPDEE</sequence>
<dbReference type="OrthoDB" id="4899142at2759"/>
<dbReference type="HOGENOM" id="CLU_262061_0_0_1"/>
<feature type="region of interest" description="Disordered" evidence="1">
    <location>
        <begin position="1040"/>
        <end position="1077"/>
    </location>
</feature>
<feature type="region of interest" description="Disordered" evidence="1">
    <location>
        <begin position="1270"/>
        <end position="1293"/>
    </location>
</feature>
<feature type="region of interest" description="Disordered" evidence="1">
    <location>
        <begin position="1212"/>
        <end position="1238"/>
    </location>
</feature>
<feature type="compositionally biased region" description="Polar residues" evidence="1">
    <location>
        <begin position="1043"/>
        <end position="1053"/>
    </location>
</feature>
<proteinExistence type="predicted"/>
<keyword evidence="3" id="KW-1185">Reference proteome</keyword>
<gene>
    <name evidence="2" type="ORF">TRIVIDRAFT_227858</name>
</gene>
<feature type="region of interest" description="Disordered" evidence="1">
    <location>
        <begin position="934"/>
        <end position="1024"/>
    </location>
</feature>
<dbReference type="GeneID" id="25792113"/>
<feature type="compositionally biased region" description="Polar residues" evidence="1">
    <location>
        <begin position="1132"/>
        <end position="1141"/>
    </location>
</feature>
<protein>
    <submittedName>
        <fullName evidence="2">Uncharacterized protein</fullName>
    </submittedName>
</protein>
<dbReference type="InParanoid" id="G9NAR0"/>
<dbReference type="EMBL" id="ABDF02000091">
    <property type="protein sequence ID" value="EHK15921.1"/>
    <property type="molecule type" value="Genomic_DNA"/>
</dbReference>
<dbReference type="VEuPathDB" id="FungiDB:TRIVIDRAFT_227858"/>
<evidence type="ECO:0000313" key="3">
    <source>
        <dbReference type="Proteomes" id="UP000007115"/>
    </source>
</evidence>
<reference evidence="2 3" key="1">
    <citation type="journal article" date="2011" name="Genome Biol.">
        <title>Comparative genome sequence analysis underscores mycoparasitism as the ancestral life style of Trichoderma.</title>
        <authorList>
            <person name="Kubicek C.P."/>
            <person name="Herrera-Estrella A."/>
            <person name="Seidl-Seiboth V."/>
            <person name="Martinez D.A."/>
            <person name="Druzhinina I.S."/>
            <person name="Thon M."/>
            <person name="Zeilinger S."/>
            <person name="Casas-Flores S."/>
            <person name="Horwitz B.A."/>
            <person name="Mukherjee P.K."/>
            <person name="Mukherjee M."/>
            <person name="Kredics L."/>
            <person name="Alcaraz L.D."/>
            <person name="Aerts A."/>
            <person name="Antal Z."/>
            <person name="Atanasova L."/>
            <person name="Cervantes-Badillo M.G."/>
            <person name="Challacombe J."/>
            <person name="Chertkov O."/>
            <person name="McCluskey K."/>
            <person name="Coulpier F."/>
            <person name="Deshpande N."/>
            <person name="von Doehren H."/>
            <person name="Ebbole D.J."/>
            <person name="Esquivel-Naranjo E.U."/>
            <person name="Fekete E."/>
            <person name="Flipphi M."/>
            <person name="Glaser F."/>
            <person name="Gomez-Rodriguez E.Y."/>
            <person name="Gruber S."/>
            <person name="Han C."/>
            <person name="Henrissat B."/>
            <person name="Hermosa R."/>
            <person name="Hernandez-Onate M."/>
            <person name="Karaffa L."/>
            <person name="Kosti I."/>
            <person name="Le Crom S."/>
            <person name="Lindquist E."/>
            <person name="Lucas S."/>
            <person name="Luebeck M."/>
            <person name="Luebeck P.S."/>
            <person name="Margeot A."/>
            <person name="Metz B."/>
            <person name="Misra M."/>
            <person name="Nevalainen H."/>
            <person name="Omann M."/>
            <person name="Packer N."/>
            <person name="Perrone G."/>
            <person name="Uresti-Rivera E.E."/>
            <person name="Salamov A."/>
            <person name="Schmoll M."/>
            <person name="Seiboth B."/>
            <person name="Shapiro H."/>
            <person name="Sukno S."/>
            <person name="Tamayo-Ramos J.A."/>
            <person name="Tisch D."/>
            <person name="Wiest A."/>
            <person name="Wilkinson H.H."/>
            <person name="Zhang M."/>
            <person name="Coutinho P.M."/>
            <person name="Kenerley C.M."/>
            <person name="Monte E."/>
            <person name="Baker S.E."/>
            <person name="Grigoriev I.V."/>
        </authorList>
    </citation>
    <scope>NUCLEOTIDE SEQUENCE [LARGE SCALE GENOMIC DNA]</scope>
    <source>
        <strain evidence="3">Gv29-8 / FGSC 10586</strain>
    </source>
</reference>
<dbReference type="Proteomes" id="UP000007115">
    <property type="component" value="Unassembled WGS sequence"/>
</dbReference>
<feature type="compositionally biased region" description="Polar residues" evidence="1">
    <location>
        <begin position="963"/>
        <end position="978"/>
    </location>
</feature>
<name>G9NAR0_HYPVG</name>
<feature type="compositionally biased region" description="Gly residues" evidence="1">
    <location>
        <begin position="1282"/>
        <end position="1293"/>
    </location>
</feature>
<dbReference type="eggNOG" id="ENOG502R0W2">
    <property type="taxonomic scope" value="Eukaryota"/>
</dbReference>
<accession>G9NAR0</accession>
<dbReference type="RefSeq" id="XP_013950129.1">
    <property type="nucleotide sequence ID" value="XM_014094654.1"/>
</dbReference>
<evidence type="ECO:0000313" key="2">
    <source>
        <dbReference type="EMBL" id="EHK15921.1"/>
    </source>
</evidence>